<name>A0A269YGB6_9LACO</name>
<gene>
    <name evidence="2" type="ORF">B8W98_06250</name>
</gene>
<evidence type="ECO:0000313" key="3">
    <source>
        <dbReference type="Proteomes" id="UP000216802"/>
    </source>
</evidence>
<feature type="transmembrane region" description="Helical" evidence="1">
    <location>
        <begin position="21"/>
        <end position="39"/>
    </location>
</feature>
<dbReference type="Proteomes" id="UP000216802">
    <property type="component" value="Unassembled WGS sequence"/>
</dbReference>
<organism evidence="2 3">
    <name type="scientific">Lentilactobacillus parakefiri</name>
    <dbReference type="NCBI Taxonomy" id="152332"/>
    <lineage>
        <taxon>Bacteria</taxon>
        <taxon>Bacillati</taxon>
        <taxon>Bacillota</taxon>
        <taxon>Bacilli</taxon>
        <taxon>Lactobacillales</taxon>
        <taxon>Lactobacillaceae</taxon>
        <taxon>Lentilactobacillus</taxon>
    </lineage>
</organism>
<reference evidence="2 3" key="1">
    <citation type="submission" date="2017-04" db="EMBL/GenBank/DDBJ databases">
        <title>Kefir bacterial isolates.</title>
        <authorList>
            <person name="Kim Y."/>
            <person name="Blasche S."/>
            <person name="Patil K.R."/>
        </authorList>
    </citation>
    <scope>NUCLEOTIDE SEQUENCE [LARGE SCALE GENOMIC DNA]</scope>
    <source>
        <strain evidence="2 3">OG2</strain>
    </source>
</reference>
<keyword evidence="1" id="KW-0472">Membrane</keyword>
<proteinExistence type="predicted"/>
<accession>A0A269YGB6</accession>
<sequence length="263" mass="29590">MTSFYDLLKPLTRPKLRIMNRIILIDVIAIVLTLIYEVYRGDLATDSPLGITVSFSVVVGIVAFVLVSRNSEHLFVSDAYRLIPASDTKLYSVNLLSSFIVMVYGGITQLILWLIAAIPFWGDFGDAFKQLFHYTATHADRPNFVKNMILMTIGVVLLTIAATLLLWVSLTLIHLSGNALTAFLPDARQKFFRFVLYVVVIVAFLYVSSIIDNRVDGVLNHFFNMNGSVIMSLYYATIYLLGFTALESVGNVYLLKHWVETDN</sequence>
<feature type="transmembrane region" description="Helical" evidence="1">
    <location>
        <begin position="194"/>
        <end position="211"/>
    </location>
</feature>
<evidence type="ECO:0000256" key="1">
    <source>
        <dbReference type="SAM" id="Phobius"/>
    </source>
</evidence>
<feature type="transmembrane region" description="Helical" evidence="1">
    <location>
        <begin position="90"/>
        <end position="121"/>
    </location>
</feature>
<dbReference type="RefSeq" id="WP_095339582.1">
    <property type="nucleotide sequence ID" value="NZ_NCXA01000075.1"/>
</dbReference>
<dbReference type="AlphaFoldDB" id="A0A269YGB6"/>
<evidence type="ECO:0000313" key="2">
    <source>
        <dbReference type="EMBL" id="PAK83666.1"/>
    </source>
</evidence>
<protein>
    <submittedName>
        <fullName evidence="2">ABC transporter permease</fullName>
    </submittedName>
</protein>
<keyword evidence="1" id="KW-0812">Transmembrane</keyword>
<comment type="caution">
    <text evidence="2">The sequence shown here is derived from an EMBL/GenBank/DDBJ whole genome shotgun (WGS) entry which is preliminary data.</text>
</comment>
<keyword evidence="1" id="KW-1133">Transmembrane helix</keyword>
<feature type="transmembrane region" description="Helical" evidence="1">
    <location>
        <begin position="51"/>
        <end position="69"/>
    </location>
</feature>
<dbReference type="EMBL" id="NCXI01000037">
    <property type="protein sequence ID" value="PAK83666.1"/>
    <property type="molecule type" value="Genomic_DNA"/>
</dbReference>
<feature type="transmembrane region" description="Helical" evidence="1">
    <location>
        <begin position="231"/>
        <end position="255"/>
    </location>
</feature>
<feature type="transmembrane region" description="Helical" evidence="1">
    <location>
        <begin position="148"/>
        <end position="173"/>
    </location>
</feature>